<feature type="compositionally biased region" description="Basic and acidic residues" evidence="2">
    <location>
        <begin position="77"/>
        <end position="110"/>
    </location>
</feature>
<dbReference type="EMBL" id="JALANJ010000053">
    <property type="protein sequence ID" value="MCY8123076.1"/>
    <property type="molecule type" value="Genomic_DNA"/>
</dbReference>
<sequence length="260" mass="29634">MKNLLLLGVMATSLGLTSAQIAQHKVEDEGIDDNSSDSPVVFNKDTRKDLSFLKNNKEMRDYNVLHRQLDDLKKREDERKRKELRKQQEERERKRVKEERRQRELAEKRAQQLAAIKAEQQRKAEMAEKRKKTPVSEQPSREPQPRKSTSPVTSKGTLNIEFSYYVAMCDSGCTGQTATGIDVTNTVYYQGMRIVATDPNVIPTWSVIQFDMGGQSVRAIALDTGGYIKGNKIDMLVGSVEEANRLGRQVKKVEIIRYGK</sequence>
<protein>
    <submittedName>
        <fullName evidence="4">3D domain-containing protein</fullName>
    </submittedName>
</protein>
<evidence type="ECO:0000256" key="1">
    <source>
        <dbReference type="ARBA" id="ARBA00022729"/>
    </source>
</evidence>
<dbReference type="CDD" id="cd14667">
    <property type="entry name" value="3D_containing_proteins"/>
    <property type="match status" value="1"/>
</dbReference>
<feature type="compositionally biased region" description="Basic and acidic residues" evidence="2">
    <location>
        <begin position="119"/>
        <end position="128"/>
    </location>
</feature>
<proteinExistence type="predicted"/>
<evidence type="ECO:0000256" key="2">
    <source>
        <dbReference type="SAM" id="MobiDB-lite"/>
    </source>
</evidence>
<feature type="region of interest" description="Disordered" evidence="2">
    <location>
        <begin position="77"/>
        <end position="154"/>
    </location>
</feature>
<comment type="caution">
    <text evidence="4">The sequence shown here is derived from an EMBL/GenBank/DDBJ whole genome shotgun (WGS) entry which is preliminary data.</text>
</comment>
<evidence type="ECO:0000259" key="3">
    <source>
        <dbReference type="Pfam" id="PF06725"/>
    </source>
</evidence>
<gene>
    <name evidence="4" type="ORF">MOC45_21275</name>
</gene>
<reference evidence="4" key="1">
    <citation type="submission" date="2022-02" db="EMBL/GenBank/DDBJ databases">
        <title>Crop Bioprotection Bacillus Genome Sequencing.</title>
        <authorList>
            <person name="Dunlap C."/>
        </authorList>
    </citation>
    <scope>NUCLEOTIDE SEQUENCE</scope>
    <source>
        <strain evidence="4">M18B4</strain>
    </source>
</reference>
<dbReference type="GO" id="GO:0009254">
    <property type="term" value="P:peptidoglycan turnover"/>
    <property type="evidence" value="ECO:0007669"/>
    <property type="project" value="InterPro"/>
</dbReference>
<dbReference type="AlphaFoldDB" id="A0A9Q4HAT0"/>
<dbReference type="SUPFAM" id="SSF50685">
    <property type="entry name" value="Barwin-like endoglucanases"/>
    <property type="match status" value="1"/>
</dbReference>
<dbReference type="InterPro" id="IPR059180">
    <property type="entry name" value="3D_YorM"/>
</dbReference>
<dbReference type="PANTHER" id="PTHR39160">
    <property type="entry name" value="CELL WALL-BINDING PROTEIN YOCH"/>
    <property type="match status" value="1"/>
</dbReference>
<dbReference type="GO" id="GO:0019867">
    <property type="term" value="C:outer membrane"/>
    <property type="evidence" value="ECO:0007669"/>
    <property type="project" value="InterPro"/>
</dbReference>
<dbReference type="GO" id="GO:0004553">
    <property type="term" value="F:hydrolase activity, hydrolyzing O-glycosyl compounds"/>
    <property type="evidence" value="ECO:0007669"/>
    <property type="project" value="InterPro"/>
</dbReference>
<evidence type="ECO:0000313" key="5">
    <source>
        <dbReference type="Proteomes" id="UP001070352"/>
    </source>
</evidence>
<dbReference type="InterPro" id="IPR036908">
    <property type="entry name" value="RlpA-like_sf"/>
</dbReference>
<feature type="domain" description="3D" evidence="3">
    <location>
        <begin position="194"/>
        <end position="255"/>
    </location>
</feature>
<name>A0A9Q4HAT0_BACSC</name>
<keyword evidence="1" id="KW-0732">Signal</keyword>
<dbReference type="InterPro" id="IPR010611">
    <property type="entry name" value="3D_dom"/>
</dbReference>
<accession>A0A9Q4HAT0</accession>
<dbReference type="Proteomes" id="UP001070352">
    <property type="component" value="Unassembled WGS sequence"/>
</dbReference>
<dbReference type="Pfam" id="PF06725">
    <property type="entry name" value="3D"/>
    <property type="match status" value="1"/>
</dbReference>
<evidence type="ECO:0000313" key="4">
    <source>
        <dbReference type="EMBL" id="MCY8123076.1"/>
    </source>
</evidence>
<organism evidence="4 5">
    <name type="scientific">Bacillus spizizenii</name>
    <name type="common">Bacillus subtilis subsp. spizizenii</name>
    <dbReference type="NCBI Taxonomy" id="96241"/>
    <lineage>
        <taxon>Bacteria</taxon>
        <taxon>Bacillati</taxon>
        <taxon>Bacillota</taxon>
        <taxon>Bacilli</taxon>
        <taxon>Bacillales</taxon>
        <taxon>Bacillaceae</taxon>
        <taxon>Bacillus</taxon>
    </lineage>
</organism>
<dbReference type="Gene3D" id="2.40.40.10">
    <property type="entry name" value="RlpA-like domain"/>
    <property type="match status" value="1"/>
</dbReference>
<dbReference type="InterPro" id="IPR051933">
    <property type="entry name" value="Resuscitation_pf_RpfB"/>
</dbReference>
<dbReference type="PANTHER" id="PTHR39160:SF6">
    <property type="entry name" value="CELL WALL-BINDING PROTEIN YOCH"/>
    <property type="match status" value="1"/>
</dbReference>